<accession>A0A8S5VH73</accession>
<reference evidence="1" key="1">
    <citation type="journal article" date="2021" name="Proc. Natl. Acad. Sci. U.S.A.">
        <title>A Catalog of Tens of Thousands of Viruses from Human Metagenomes Reveals Hidden Associations with Chronic Diseases.</title>
        <authorList>
            <person name="Tisza M.J."/>
            <person name="Buck C.B."/>
        </authorList>
    </citation>
    <scope>NUCLEOTIDE SEQUENCE</scope>
    <source>
        <strain evidence="1">CtkfK18</strain>
    </source>
</reference>
<evidence type="ECO:0000313" key="1">
    <source>
        <dbReference type="EMBL" id="DAG05935.1"/>
    </source>
</evidence>
<proteinExistence type="predicted"/>
<dbReference type="EMBL" id="BK016265">
    <property type="protein sequence ID" value="DAG05935.1"/>
    <property type="molecule type" value="Genomic_DNA"/>
</dbReference>
<name>A0A8S5VH73_9CAUD</name>
<sequence>MDDYTTLIRANRTNEEWVGFLILNKLDGEKLNNQEREYIINYLLSTSDHTTVRVLELLGLVEVEGTLNVTIEQLKAFRVNMIHTMERFYDDMILDDNILKNGIKPLNKEIRKYLKFWDPHELENEILITESFEQTMTKLANNLSGNINIPDILPNKLMDCQGERICKKTVVDFRIKE</sequence>
<organism evidence="1">
    <name type="scientific">Myoviridae sp. ctkfK18</name>
    <dbReference type="NCBI Taxonomy" id="2825165"/>
    <lineage>
        <taxon>Viruses</taxon>
        <taxon>Duplodnaviria</taxon>
        <taxon>Heunggongvirae</taxon>
        <taxon>Uroviricota</taxon>
        <taxon>Caudoviricetes</taxon>
    </lineage>
</organism>
<protein>
    <submittedName>
        <fullName evidence="1">Uncharacterized protein</fullName>
    </submittedName>
</protein>